<feature type="domain" description="DM2" evidence="2">
    <location>
        <begin position="319"/>
        <end position="396"/>
    </location>
</feature>
<reference evidence="3 4" key="1">
    <citation type="journal article" date="2020" name="IScience">
        <title>Genome Sequencing of the Endangered Kingdonia uniflora (Circaeasteraceae, Ranunculales) Reveals Potential Mechanisms of Evolutionary Specialization.</title>
        <authorList>
            <person name="Sun Y."/>
            <person name="Deng T."/>
            <person name="Zhang A."/>
            <person name="Moore M.J."/>
            <person name="Landis J.B."/>
            <person name="Lin N."/>
            <person name="Zhang H."/>
            <person name="Zhang X."/>
            <person name="Huang J."/>
            <person name="Zhang X."/>
            <person name="Sun H."/>
            <person name="Wang H."/>
        </authorList>
    </citation>
    <scope>NUCLEOTIDE SEQUENCE [LARGE SCALE GENOMIC DNA]</scope>
    <source>
        <strain evidence="3">TB1705</strain>
        <tissue evidence="3">Leaf</tissue>
    </source>
</reference>
<keyword evidence="4" id="KW-1185">Reference proteome</keyword>
<accession>A0A7J7MKM1</accession>
<dbReference type="Pfam" id="PF02201">
    <property type="entry name" value="SWIB"/>
    <property type="match status" value="1"/>
</dbReference>
<dbReference type="SUPFAM" id="SSF47592">
    <property type="entry name" value="SWIB/MDM2 domain"/>
    <property type="match status" value="1"/>
</dbReference>
<dbReference type="CDD" id="cd10568">
    <property type="entry name" value="SWIB_like"/>
    <property type="match status" value="1"/>
</dbReference>
<proteinExistence type="predicted"/>
<evidence type="ECO:0000256" key="1">
    <source>
        <dbReference type="SAM" id="MobiDB-lite"/>
    </source>
</evidence>
<protein>
    <recommendedName>
        <fullName evidence="2">DM2 domain-containing protein</fullName>
    </recommendedName>
</protein>
<dbReference type="PANTHER" id="PTHR13844">
    <property type="entry name" value="SWI/SNF-RELATED MATRIX-ASSOCIATED ACTIN-DEPENDENT REGULATOR OF CHROMATIN SUBFAMILY D"/>
    <property type="match status" value="1"/>
</dbReference>
<sequence length="539" mass="59855">MSSNNNVVRNIGGPSPLGNAGLVSSSLSLNQPSHLHAQSAQTPDGSHFRGQFSPPVRNQALTQAFAQAQSHQVQSQQQAAHAQFQSQMQAQSPGVGHVGASSPSLLTPANAGAKRVQQKPPARPPGSFTTNSPSPYKTMELTPAARKKKRKLPERQLPDRVAALLPESALYTQLLEFEARVDAALARKKIDIQESLKNPPCIQKTLRIYVFNTFANQIRSIPEKQNAEPPSWSLKIIGRILEEGMDADAIGTNQRPNSSYPKFSSFFKRVTIALDSSLYPENPTIVWENARSPALHEGFEVKRKGDKEFNANIRLEMNYMPEKFKLSPALTEVLGIEVDTRPRIIAAIWHYVKARKLQNPSDPAFFSCDMPLRKVFGEEKMKFSMVSLKISQHLSPPQPIHLEHRIKLSGSNPAGSACYDVLVDVPFPLQREMSSFLANTEKHKEIDACDDAICAAIKKIHEHRRRRAFFLGFSQSPVEFINALIASQNRDLKLVAGEASRNAEKERSSDFYNQPWVEDAVIRYLNRKPAAGSDVPGST</sequence>
<dbReference type="Gene3D" id="1.10.245.10">
    <property type="entry name" value="SWIB/MDM2 domain"/>
    <property type="match status" value="1"/>
</dbReference>
<name>A0A7J7MKM1_9MAGN</name>
<dbReference type="EMBL" id="JACGCM010001428">
    <property type="protein sequence ID" value="KAF6155344.1"/>
    <property type="molecule type" value="Genomic_DNA"/>
</dbReference>
<evidence type="ECO:0000259" key="2">
    <source>
        <dbReference type="PROSITE" id="PS51925"/>
    </source>
</evidence>
<feature type="region of interest" description="Disordered" evidence="1">
    <location>
        <begin position="1"/>
        <end position="154"/>
    </location>
</feature>
<evidence type="ECO:0000313" key="3">
    <source>
        <dbReference type="EMBL" id="KAF6155344.1"/>
    </source>
</evidence>
<comment type="caution">
    <text evidence="3">The sequence shown here is derived from an EMBL/GenBank/DDBJ whole genome shotgun (WGS) entry which is preliminary data.</text>
</comment>
<evidence type="ECO:0000313" key="4">
    <source>
        <dbReference type="Proteomes" id="UP000541444"/>
    </source>
</evidence>
<dbReference type="InterPro" id="IPR003121">
    <property type="entry name" value="SWIB_MDM2_domain"/>
</dbReference>
<dbReference type="AlphaFoldDB" id="A0A7J7MKM1"/>
<feature type="compositionally biased region" description="Low complexity" evidence="1">
    <location>
        <begin position="63"/>
        <end position="92"/>
    </location>
</feature>
<dbReference type="InterPro" id="IPR036885">
    <property type="entry name" value="SWIB_MDM2_dom_sf"/>
</dbReference>
<feature type="compositionally biased region" description="Polar residues" evidence="1">
    <location>
        <begin position="22"/>
        <end position="44"/>
    </location>
</feature>
<gene>
    <name evidence="3" type="ORF">GIB67_019870</name>
</gene>
<dbReference type="Proteomes" id="UP000541444">
    <property type="component" value="Unassembled WGS sequence"/>
</dbReference>
<organism evidence="3 4">
    <name type="scientific">Kingdonia uniflora</name>
    <dbReference type="NCBI Taxonomy" id="39325"/>
    <lineage>
        <taxon>Eukaryota</taxon>
        <taxon>Viridiplantae</taxon>
        <taxon>Streptophyta</taxon>
        <taxon>Embryophyta</taxon>
        <taxon>Tracheophyta</taxon>
        <taxon>Spermatophyta</taxon>
        <taxon>Magnoliopsida</taxon>
        <taxon>Ranunculales</taxon>
        <taxon>Circaeasteraceae</taxon>
        <taxon>Kingdonia</taxon>
    </lineage>
</organism>
<dbReference type="InterPro" id="IPR019835">
    <property type="entry name" value="SWIB_domain"/>
</dbReference>
<dbReference type="OrthoDB" id="10263741at2759"/>
<dbReference type="SMART" id="SM00151">
    <property type="entry name" value="SWIB"/>
    <property type="match status" value="1"/>
</dbReference>
<dbReference type="PROSITE" id="PS51925">
    <property type="entry name" value="SWIB_MDM2"/>
    <property type="match status" value="1"/>
</dbReference>